<gene>
    <name evidence="2" type="ORF">ARMSODRAFT_953891</name>
</gene>
<keyword evidence="3" id="KW-1185">Reference proteome</keyword>
<feature type="transmembrane region" description="Helical" evidence="1">
    <location>
        <begin position="140"/>
        <end position="166"/>
    </location>
</feature>
<feature type="transmembrane region" description="Helical" evidence="1">
    <location>
        <begin position="225"/>
        <end position="250"/>
    </location>
</feature>
<name>A0A2H3C5W6_9AGAR</name>
<dbReference type="EMBL" id="KZ293422">
    <property type="protein sequence ID" value="PBK72197.1"/>
    <property type="molecule type" value="Genomic_DNA"/>
</dbReference>
<feature type="transmembrane region" description="Helical" evidence="1">
    <location>
        <begin position="103"/>
        <end position="120"/>
    </location>
</feature>
<organism evidence="2 3">
    <name type="scientific">Armillaria solidipes</name>
    <dbReference type="NCBI Taxonomy" id="1076256"/>
    <lineage>
        <taxon>Eukaryota</taxon>
        <taxon>Fungi</taxon>
        <taxon>Dikarya</taxon>
        <taxon>Basidiomycota</taxon>
        <taxon>Agaricomycotina</taxon>
        <taxon>Agaricomycetes</taxon>
        <taxon>Agaricomycetidae</taxon>
        <taxon>Agaricales</taxon>
        <taxon>Marasmiineae</taxon>
        <taxon>Physalacriaceae</taxon>
        <taxon>Armillaria</taxon>
    </lineage>
</organism>
<feature type="transmembrane region" description="Helical" evidence="1">
    <location>
        <begin position="17"/>
        <end position="38"/>
    </location>
</feature>
<accession>A0A2H3C5W6</accession>
<proteinExistence type="predicted"/>
<sequence length="269" mass="29650">MVAGTSSQRRRPSIPPILVILLATLLFTFFKTLILSRIPQVNALVKIADRVLLFCNRILTTSLMLLATTSLLVHVASSFAFVARYMREQPDGRRPRCWTTREVAASLCWKIGFALASASYSRPNGSSFIRGTTEEIIAVLPFALCAPPVTIQLMLLWSLTSDVYLWSRGRVGQINISRSSPLSSIEYNLMTLLSSVTILVAVAVARLDPVYNREGPGSLRNLCAALSIILKALAGFILIVQSSFFVLVIFGCARRRTTRRDSDGNLALQ</sequence>
<dbReference type="Proteomes" id="UP000218334">
    <property type="component" value="Unassembled WGS sequence"/>
</dbReference>
<evidence type="ECO:0000256" key="1">
    <source>
        <dbReference type="SAM" id="Phobius"/>
    </source>
</evidence>
<feature type="transmembrane region" description="Helical" evidence="1">
    <location>
        <begin position="58"/>
        <end position="82"/>
    </location>
</feature>
<protein>
    <submittedName>
        <fullName evidence="2">Uncharacterized protein</fullName>
    </submittedName>
</protein>
<dbReference type="AlphaFoldDB" id="A0A2H3C5W6"/>
<evidence type="ECO:0000313" key="2">
    <source>
        <dbReference type="EMBL" id="PBK72197.1"/>
    </source>
</evidence>
<keyword evidence="1" id="KW-0472">Membrane</keyword>
<keyword evidence="1" id="KW-1133">Transmembrane helix</keyword>
<keyword evidence="1" id="KW-0812">Transmembrane</keyword>
<evidence type="ECO:0000313" key="3">
    <source>
        <dbReference type="Proteomes" id="UP000218334"/>
    </source>
</evidence>
<feature type="transmembrane region" description="Helical" evidence="1">
    <location>
        <begin position="187"/>
        <end position="205"/>
    </location>
</feature>
<reference evidence="3" key="1">
    <citation type="journal article" date="2017" name="Nat. Ecol. Evol.">
        <title>Genome expansion and lineage-specific genetic innovations in the forest pathogenic fungi Armillaria.</title>
        <authorList>
            <person name="Sipos G."/>
            <person name="Prasanna A.N."/>
            <person name="Walter M.C."/>
            <person name="O'Connor E."/>
            <person name="Balint B."/>
            <person name="Krizsan K."/>
            <person name="Kiss B."/>
            <person name="Hess J."/>
            <person name="Varga T."/>
            <person name="Slot J."/>
            <person name="Riley R."/>
            <person name="Boka B."/>
            <person name="Rigling D."/>
            <person name="Barry K."/>
            <person name="Lee J."/>
            <person name="Mihaltcheva S."/>
            <person name="LaButti K."/>
            <person name="Lipzen A."/>
            <person name="Waldron R."/>
            <person name="Moloney N.M."/>
            <person name="Sperisen C."/>
            <person name="Kredics L."/>
            <person name="Vagvoelgyi C."/>
            <person name="Patrignani A."/>
            <person name="Fitzpatrick D."/>
            <person name="Nagy I."/>
            <person name="Doyle S."/>
            <person name="Anderson J.B."/>
            <person name="Grigoriev I.V."/>
            <person name="Gueldener U."/>
            <person name="Muensterkoetter M."/>
            <person name="Nagy L.G."/>
        </authorList>
    </citation>
    <scope>NUCLEOTIDE SEQUENCE [LARGE SCALE GENOMIC DNA]</scope>
    <source>
        <strain evidence="3">28-4</strain>
    </source>
</reference>